<keyword evidence="2" id="KW-1185">Reference proteome</keyword>
<name>A0ABN8AV11_9PROT</name>
<dbReference type="Proteomes" id="UP000839052">
    <property type="component" value="Chromosome"/>
</dbReference>
<reference evidence="1 2" key="1">
    <citation type="submission" date="2021-10" db="EMBL/GenBank/DDBJ databases">
        <authorList>
            <person name="Koch H."/>
        </authorList>
    </citation>
    <scope>NUCLEOTIDE SEQUENCE [LARGE SCALE GENOMIC DNA]</scope>
    <source>
        <strain evidence="1">6680</strain>
    </source>
</reference>
<sequence>MKTIGELRQALEGVPDDRVLKAQVIAKDGGSWTLNVEFCALVPVGSSMPGGSMAVLKLTHPELETMPEWPAPT</sequence>
<dbReference type="EMBL" id="OU912926">
    <property type="protein sequence ID" value="CAG9934038.1"/>
    <property type="molecule type" value="Genomic_DNA"/>
</dbReference>
<accession>A0ABN8AV11</accession>
<evidence type="ECO:0000313" key="2">
    <source>
        <dbReference type="Proteomes" id="UP000839052"/>
    </source>
</evidence>
<protein>
    <submittedName>
        <fullName evidence="1">Uncharacterized protein</fullName>
    </submittedName>
</protein>
<proteinExistence type="predicted"/>
<gene>
    <name evidence="1" type="ORF">NTG6680_2789</name>
</gene>
<dbReference type="RefSeq" id="WP_239797725.1">
    <property type="nucleotide sequence ID" value="NZ_OU912926.1"/>
</dbReference>
<organism evidence="1 2">
    <name type="scientific">Candidatus Nitrotoga arctica</name>
    <dbReference type="NCBI Taxonomy" id="453162"/>
    <lineage>
        <taxon>Bacteria</taxon>
        <taxon>Pseudomonadati</taxon>
        <taxon>Pseudomonadota</taxon>
        <taxon>Betaproteobacteria</taxon>
        <taxon>Nitrosomonadales</taxon>
        <taxon>Gallionellaceae</taxon>
        <taxon>Candidatus Nitrotoga</taxon>
    </lineage>
</organism>
<evidence type="ECO:0000313" key="1">
    <source>
        <dbReference type="EMBL" id="CAG9934038.1"/>
    </source>
</evidence>